<keyword evidence="8" id="KW-1185">Reference proteome</keyword>
<keyword evidence="1 4" id="KW-0479">Metal-binding</keyword>
<feature type="coiled-coil region" evidence="5">
    <location>
        <begin position="242"/>
        <end position="291"/>
    </location>
</feature>
<dbReference type="PANTHER" id="PTHR10131:SF94">
    <property type="entry name" value="TNF RECEPTOR-ASSOCIATED FACTOR 4"/>
    <property type="match status" value="1"/>
</dbReference>
<dbReference type="Gene3D" id="3.30.40.10">
    <property type="entry name" value="Zinc/RING finger domain, C3HC4 (zinc finger)"/>
    <property type="match status" value="3"/>
</dbReference>
<dbReference type="InterPro" id="IPR001293">
    <property type="entry name" value="Znf_TRAF"/>
</dbReference>
<feature type="domain" description="TRAF-type" evidence="6">
    <location>
        <begin position="111"/>
        <end position="162"/>
    </location>
</feature>
<keyword evidence="7" id="KW-0675">Receptor</keyword>
<evidence type="ECO:0000313" key="8">
    <source>
        <dbReference type="Proteomes" id="UP001165289"/>
    </source>
</evidence>
<keyword evidence="5" id="KW-0175">Coiled coil</keyword>
<name>A0AAV7JFT2_9METZ</name>
<evidence type="ECO:0000256" key="3">
    <source>
        <dbReference type="ARBA" id="ARBA00022833"/>
    </source>
</evidence>
<feature type="domain" description="TRAF-type" evidence="6">
    <location>
        <begin position="164"/>
        <end position="219"/>
    </location>
</feature>
<evidence type="ECO:0000259" key="6">
    <source>
        <dbReference type="PROSITE" id="PS50145"/>
    </source>
</evidence>
<dbReference type="Proteomes" id="UP001165289">
    <property type="component" value="Unassembled WGS sequence"/>
</dbReference>
<feature type="zinc finger region" description="TRAF-type" evidence="4">
    <location>
        <begin position="111"/>
        <end position="162"/>
    </location>
</feature>
<evidence type="ECO:0000256" key="5">
    <source>
        <dbReference type="SAM" id="Coils"/>
    </source>
</evidence>
<evidence type="ECO:0000256" key="2">
    <source>
        <dbReference type="ARBA" id="ARBA00022771"/>
    </source>
</evidence>
<dbReference type="Pfam" id="PF02176">
    <property type="entry name" value="zf-TRAF"/>
    <property type="match status" value="1"/>
</dbReference>
<keyword evidence="2 4" id="KW-0863">Zinc-finger</keyword>
<dbReference type="PROSITE" id="PS50145">
    <property type="entry name" value="ZF_TRAF"/>
    <property type="match status" value="2"/>
</dbReference>
<accession>A0AAV7JFT2</accession>
<dbReference type="SUPFAM" id="SSF49599">
    <property type="entry name" value="TRAF domain-like"/>
    <property type="match status" value="2"/>
</dbReference>
<dbReference type="AlphaFoldDB" id="A0AAV7JFT2"/>
<evidence type="ECO:0000256" key="1">
    <source>
        <dbReference type="ARBA" id="ARBA00022723"/>
    </source>
</evidence>
<dbReference type="EMBL" id="JAKMXF010000343">
    <property type="protein sequence ID" value="KAI6647246.1"/>
    <property type="molecule type" value="Genomic_DNA"/>
</dbReference>
<feature type="zinc finger region" description="TRAF-type" evidence="4">
    <location>
        <begin position="164"/>
        <end position="219"/>
    </location>
</feature>
<dbReference type="InterPro" id="IPR013083">
    <property type="entry name" value="Znf_RING/FYVE/PHD"/>
</dbReference>
<organism evidence="7 8">
    <name type="scientific">Oopsacas minuta</name>
    <dbReference type="NCBI Taxonomy" id="111878"/>
    <lineage>
        <taxon>Eukaryota</taxon>
        <taxon>Metazoa</taxon>
        <taxon>Porifera</taxon>
        <taxon>Hexactinellida</taxon>
        <taxon>Hexasterophora</taxon>
        <taxon>Lyssacinosida</taxon>
        <taxon>Leucopsacidae</taxon>
        <taxon>Oopsacas</taxon>
    </lineage>
</organism>
<dbReference type="GO" id="GO:0008270">
    <property type="term" value="F:zinc ion binding"/>
    <property type="evidence" value="ECO:0007669"/>
    <property type="project" value="UniProtKB-KW"/>
</dbReference>
<keyword evidence="3 4" id="KW-0862">Zinc</keyword>
<dbReference type="PANTHER" id="PTHR10131">
    <property type="entry name" value="TNF RECEPTOR ASSOCIATED FACTOR"/>
    <property type="match status" value="1"/>
</dbReference>
<comment type="caution">
    <text evidence="7">The sequence shown here is derived from an EMBL/GenBank/DDBJ whole genome shotgun (WGS) entry which is preliminary data.</text>
</comment>
<evidence type="ECO:0000256" key="4">
    <source>
        <dbReference type="PROSITE-ProRule" id="PRU00207"/>
    </source>
</evidence>
<protein>
    <submittedName>
        <fullName evidence="7">TNF receptor-associated factor 4</fullName>
    </submittedName>
</protein>
<proteinExistence type="predicted"/>
<evidence type="ECO:0000313" key="7">
    <source>
        <dbReference type="EMBL" id="KAI6647246.1"/>
    </source>
</evidence>
<sequence>MATRKTYNSIDNTDILLNVENGSGYNTDLLIDRLGELECEDYLCTKCKGIMRNASQFGEEQTPVCASCSNPGTDVIPMVRSRKRIATLKVRCPLATRGCKWNGTISEVEIHLGVCEEFITNCPNNCIMNLRRSETEFHMKKCELRKVSCEYCNLEIQFMDIQLHNGMCNEFVVTCPNDCTASLKRRMIASHLKVDCPNELVACDYKNFGCKETIKRCELMDHKSTDEFKHLNMTMMYTVNKVDQLERKVTELTRKSIEQQKTLESLKKEVNEKEVNEKEVLKKEVSKKNRLLRKYPIKS</sequence>
<gene>
    <name evidence="7" type="ORF">LOD99_12243</name>
</gene>
<reference evidence="7 8" key="1">
    <citation type="journal article" date="2023" name="BMC Biol.">
        <title>The compact genome of the sponge Oopsacas minuta (Hexactinellida) is lacking key metazoan core genes.</title>
        <authorList>
            <person name="Santini S."/>
            <person name="Schenkelaars Q."/>
            <person name="Jourda C."/>
            <person name="Duchesne M."/>
            <person name="Belahbib H."/>
            <person name="Rocher C."/>
            <person name="Selva M."/>
            <person name="Riesgo A."/>
            <person name="Vervoort M."/>
            <person name="Leys S.P."/>
            <person name="Kodjabachian L."/>
            <person name="Le Bivic A."/>
            <person name="Borchiellini C."/>
            <person name="Claverie J.M."/>
            <person name="Renard E."/>
        </authorList>
    </citation>
    <scope>NUCLEOTIDE SEQUENCE [LARGE SCALE GENOMIC DNA]</scope>
    <source>
        <strain evidence="7">SPO-2</strain>
    </source>
</reference>